<dbReference type="AlphaFoldDB" id="A0A8B8FC71"/>
<feature type="compositionally biased region" description="Low complexity" evidence="1">
    <location>
        <begin position="300"/>
        <end position="325"/>
    </location>
</feature>
<keyword evidence="2" id="KW-0732">Signal</keyword>
<reference evidence="4" key="1">
    <citation type="submission" date="2025-08" db="UniProtKB">
        <authorList>
            <consortium name="RefSeq"/>
        </authorList>
    </citation>
    <scope>IDENTIFICATION</scope>
    <source>
        <tissue evidence="4">Whole body</tissue>
    </source>
</reference>
<proteinExistence type="predicted"/>
<feature type="compositionally biased region" description="Low complexity" evidence="1">
    <location>
        <begin position="387"/>
        <end position="510"/>
    </location>
</feature>
<evidence type="ECO:0000256" key="2">
    <source>
        <dbReference type="SAM" id="SignalP"/>
    </source>
</evidence>
<dbReference type="OrthoDB" id="6625994at2759"/>
<dbReference type="GeneID" id="112682169"/>
<feature type="compositionally biased region" description="Low complexity" evidence="1">
    <location>
        <begin position="354"/>
        <end position="374"/>
    </location>
</feature>
<dbReference type="PANTHER" id="PTHR11257:SF12">
    <property type="entry name" value="EJACULATORY BULB-SPECIFIC PROTEIN 3-RELATED"/>
    <property type="match status" value="1"/>
</dbReference>
<evidence type="ECO:0000256" key="1">
    <source>
        <dbReference type="SAM" id="MobiDB-lite"/>
    </source>
</evidence>
<accession>A0A8B8FC71</accession>
<dbReference type="Gene3D" id="1.10.2080.10">
    <property type="entry name" value="Insect odorant-binding protein A10/Ejaculatory bulb-specific protein 3"/>
    <property type="match status" value="2"/>
</dbReference>
<dbReference type="SUPFAM" id="SSF100910">
    <property type="entry name" value="Chemosensory protein Csp2"/>
    <property type="match status" value="2"/>
</dbReference>
<sequence length="535" mass="62550">MIKSLAVFYCIFAAIVMTQAAPEKYTTKYDNVNIDEILGNDRLVTSYFKCLMDMGKCTPEGEEIKRLIPDAIENKCADCSEKQKLASEKVIKYLYENKNDMWKELEAKYDPQGTYKQRYAEDAKRLNIKFRADKLSYCKSSMNYVKLRGHFRVPGGLALFKRLHFIVVLMYVVSTVMCGPMPRPLWFDDDDEKIQNERAIDRFSTKLVGNRRIRENYLDCFLDSGPCSPEASNIKPGMIPEAIQKECEHCTELQKKVIEKMMCYLNNHQPEILKKVAAKFDPNGEYMKQYINTLEKNQNQPSLRPQLHQPQQPQNSQQHHQNPQQPQHPPQAQHPPQQHQHSPQQPQQPPQNPPQQHQHSPQQPQQPPQNQRPQHGNECETCDQTYQPHQPQHSPQKPQNPPQHHQNPQQPQHSPQQPQNPPQHHQNPQQPQHSPQQPQNPPQHHQNPQQPQHSPNQSQHPQQHQQQSNQHSPQQPQYQYKPQQNDCETCEQNQGHQYQHQNQHQQQHQQQYHHEQQLKTTVVTSSPIAFGTQNH</sequence>
<protein>
    <submittedName>
        <fullName evidence="4">Mediator of RNA polymerase II transcription subunit 26</fullName>
    </submittedName>
</protein>
<dbReference type="Pfam" id="PF03392">
    <property type="entry name" value="OS-D"/>
    <property type="match status" value="2"/>
</dbReference>
<organism evidence="3 4">
    <name type="scientific">Sipha flava</name>
    <name type="common">yellow sugarcane aphid</name>
    <dbReference type="NCBI Taxonomy" id="143950"/>
    <lineage>
        <taxon>Eukaryota</taxon>
        <taxon>Metazoa</taxon>
        <taxon>Ecdysozoa</taxon>
        <taxon>Arthropoda</taxon>
        <taxon>Hexapoda</taxon>
        <taxon>Insecta</taxon>
        <taxon>Pterygota</taxon>
        <taxon>Neoptera</taxon>
        <taxon>Paraneoptera</taxon>
        <taxon>Hemiptera</taxon>
        <taxon>Sternorrhyncha</taxon>
        <taxon>Aphidomorpha</taxon>
        <taxon>Aphidoidea</taxon>
        <taxon>Aphididae</taxon>
        <taxon>Sipha</taxon>
    </lineage>
</organism>
<gene>
    <name evidence="4" type="primary">LOC112682169</name>
</gene>
<feature type="signal peptide" evidence="2">
    <location>
        <begin position="1"/>
        <end position="20"/>
    </location>
</feature>
<feature type="region of interest" description="Disordered" evidence="1">
    <location>
        <begin position="300"/>
        <end position="519"/>
    </location>
</feature>
<evidence type="ECO:0000313" key="3">
    <source>
        <dbReference type="Proteomes" id="UP000694846"/>
    </source>
</evidence>
<feature type="chain" id="PRO_5034406193" evidence="2">
    <location>
        <begin position="21"/>
        <end position="535"/>
    </location>
</feature>
<name>A0A8B8FC71_9HEMI</name>
<feature type="compositionally biased region" description="Low complexity" evidence="1">
    <location>
        <begin position="334"/>
        <end position="345"/>
    </location>
</feature>
<evidence type="ECO:0000313" key="4">
    <source>
        <dbReference type="RefSeq" id="XP_025408474.1"/>
    </source>
</evidence>
<dbReference type="RefSeq" id="XP_025408474.1">
    <property type="nucleotide sequence ID" value="XM_025552689.1"/>
</dbReference>
<keyword evidence="3" id="KW-1185">Reference proteome</keyword>
<dbReference type="InterPro" id="IPR005055">
    <property type="entry name" value="A10/PebIII"/>
</dbReference>
<dbReference type="InterPro" id="IPR036682">
    <property type="entry name" value="OS_D_A10/PebIII_sf"/>
</dbReference>
<dbReference type="PANTHER" id="PTHR11257">
    <property type="entry name" value="CHEMOSENSORY PROTEIN-RELATED"/>
    <property type="match status" value="1"/>
</dbReference>
<dbReference type="Proteomes" id="UP000694846">
    <property type="component" value="Unplaced"/>
</dbReference>